<dbReference type="AlphaFoldDB" id="A0A1R3JJD2"/>
<evidence type="ECO:0000256" key="1">
    <source>
        <dbReference type="ARBA" id="ARBA00023125"/>
    </source>
</evidence>
<dbReference type="GO" id="GO:0003677">
    <property type="term" value="F:DNA binding"/>
    <property type="evidence" value="ECO:0007669"/>
    <property type="project" value="UniProtKB-KW"/>
</dbReference>
<keyword evidence="1" id="KW-0238">DNA-binding</keyword>
<dbReference type="Proteomes" id="UP000187203">
    <property type="component" value="Unassembled WGS sequence"/>
</dbReference>
<organism evidence="3 4">
    <name type="scientific">Corchorus olitorius</name>
    <dbReference type="NCBI Taxonomy" id="93759"/>
    <lineage>
        <taxon>Eukaryota</taxon>
        <taxon>Viridiplantae</taxon>
        <taxon>Streptophyta</taxon>
        <taxon>Embryophyta</taxon>
        <taxon>Tracheophyta</taxon>
        <taxon>Spermatophyta</taxon>
        <taxon>Magnoliopsida</taxon>
        <taxon>eudicotyledons</taxon>
        <taxon>Gunneridae</taxon>
        <taxon>Pentapetalae</taxon>
        <taxon>rosids</taxon>
        <taxon>malvids</taxon>
        <taxon>Malvales</taxon>
        <taxon>Malvaceae</taxon>
        <taxon>Grewioideae</taxon>
        <taxon>Apeibeae</taxon>
        <taxon>Corchorus</taxon>
    </lineage>
</organism>
<protein>
    <submittedName>
        <fullName evidence="3">Nucleic acid-binding protein</fullName>
    </submittedName>
</protein>
<dbReference type="SUPFAM" id="SSF50249">
    <property type="entry name" value="Nucleic acid-binding proteins"/>
    <property type="match status" value="1"/>
</dbReference>
<feature type="domain" description="Replication protein A OB" evidence="2">
    <location>
        <begin position="38"/>
        <end position="117"/>
    </location>
</feature>
<proteinExistence type="predicted"/>
<accession>A0A1R3JJD2</accession>
<dbReference type="Gene3D" id="2.40.50.140">
    <property type="entry name" value="Nucleic acid-binding proteins"/>
    <property type="match status" value="1"/>
</dbReference>
<dbReference type="STRING" id="93759.A0A1R3JJD2"/>
<evidence type="ECO:0000313" key="3">
    <source>
        <dbReference type="EMBL" id="OMO94961.1"/>
    </source>
</evidence>
<sequence length="159" mass="17970">MISTSVEEIIESINFDYPRYCFRFATLEDLRARNEKGRVLIDVVGMLTIIGSKTSVNRASGNSSTERRDIMIKQLSDDDIRVNFWGLHVSSIDEEFLMSRPFNPIMVITAGIVKEYNNMFDGIIPPVKLLAVDESQSIEPVANPTDISADELFYLSLDD</sequence>
<reference evidence="4" key="1">
    <citation type="submission" date="2013-09" db="EMBL/GenBank/DDBJ databases">
        <title>Corchorus olitorius genome sequencing.</title>
        <authorList>
            <person name="Alam M."/>
            <person name="Haque M.S."/>
            <person name="Islam M.S."/>
            <person name="Emdad E.M."/>
            <person name="Islam M.M."/>
            <person name="Ahmed B."/>
            <person name="Halim A."/>
            <person name="Hossen Q.M.M."/>
            <person name="Hossain M.Z."/>
            <person name="Ahmed R."/>
            <person name="Khan M.M."/>
            <person name="Islam R."/>
            <person name="Rashid M.M."/>
            <person name="Khan S.A."/>
            <person name="Rahman M.S."/>
            <person name="Alam M."/>
            <person name="Yahiya A.S."/>
            <person name="Khan M.S."/>
            <person name="Azam M.S."/>
            <person name="Haque T."/>
            <person name="Lashkar M.Z.H."/>
            <person name="Akhand A.I."/>
            <person name="Morshed G."/>
            <person name="Roy S."/>
            <person name="Uddin K.S."/>
            <person name="Rabeya T."/>
            <person name="Hossain A.S."/>
            <person name="Chowdhury A."/>
            <person name="Snigdha A.R."/>
            <person name="Mortoza M.S."/>
            <person name="Matin S.A."/>
            <person name="Hoque S.M.E."/>
            <person name="Islam M.K."/>
            <person name="Roy D.K."/>
            <person name="Haider R."/>
            <person name="Moosa M.M."/>
            <person name="Elias S.M."/>
            <person name="Hasan A.M."/>
            <person name="Jahan S."/>
            <person name="Shafiuddin M."/>
            <person name="Mahmood N."/>
            <person name="Shommy N.S."/>
        </authorList>
    </citation>
    <scope>NUCLEOTIDE SEQUENCE [LARGE SCALE GENOMIC DNA]</scope>
    <source>
        <strain evidence="4">cv. O-4</strain>
    </source>
</reference>
<dbReference type="Pfam" id="PF16900">
    <property type="entry name" value="REPA_OB_2"/>
    <property type="match status" value="1"/>
</dbReference>
<name>A0A1R3JJD2_9ROSI</name>
<comment type="caution">
    <text evidence="3">The sequence shown here is derived from an EMBL/GenBank/DDBJ whole genome shotgun (WGS) entry which is preliminary data.</text>
</comment>
<gene>
    <name evidence="3" type="ORF">COLO4_16124</name>
</gene>
<evidence type="ECO:0000313" key="4">
    <source>
        <dbReference type="Proteomes" id="UP000187203"/>
    </source>
</evidence>
<dbReference type="EMBL" id="AWUE01015924">
    <property type="protein sequence ID" value="OMO94961.1"/>
    <property type="molecule type" value="Genomic_DNA"/>
</dbReference>
<keyword evidence="4" id="KW-1185">Reference proteome</keyword>
<dbReference type="InterPro" id="IPR012340">
    <property type="entry name" value="NA-bd_OB-fold"/>
</dbReference>
<dbReference type="InterPro" id="IPR031657">
    <property type="entry name" value="REPA_OB_2"/>
</dbReference>
<dbReference type="OrthoDB" id="1931061at2759"/>
<evidence type="ECO:0000259" key="2">
    <source>
        <dbReference type="Pfam" id="PF16900"/>
    </source>
</evidence>